<proteinExistence type="predicted"/>
<dbReference type="RefSeq" id="WP_053013331.1">
    <property type="nucleotide sequence ID" value="NZ_CP011371.1"/>
</dbReference>
<dbReference type="Proteomes" id="UP000035352">
    <property type="component" value="Chromosome"/>
</dbReference>
<dbReference type="STRING" id="413882.AAW51_0844"/>
<dbReference type="EMBL" id="CP011371">
    <property type="protein sequence ID" value="AKJ27535.1"/>
    <property type="molecule type" value="Genomic_DNA"/>
</dbReference>
<organism evidence="2 3">
    <name type="scientific">Caldimonas brevitalea</name>
    <dbReference type="NCBI Taxonomy" id="413882"/>
    <lineage>
        <taxon>Bacteria</taxon>
        <taxon>Pseudomonadati</taxon>
        <taxon>Pseudomonadota</taxon>
        <taxon>Betaproteobacteria</taxon>
        <taxon>Burkholderiales</taxon>
        <taxon>Sphaerotilaceae</taxon>
        <taxon>Caldimonas</taxon>
    </lineage>
</organism>
<dbReference type="PANTHER" id="PTHR33525">
    <property type="match status" value="1"/>
</dbReference>
<dbReference type="PANTHER" id="PTHR33525:SF3">
    <property type="entry name" value="RIBONUCLEASE Y"/>
    <property type="match status" value="1"/>
</dbReference>
<reference evidence="2 3" key="1">
    <citation type="submission" date="2015-05" db="EMBL/GenBank/DDBJ databases">
        <authorList>
            <person name="Tang B."/>
            <person name="Yu Y."/>
        </authorList>
    </citation>
    <scope>NUCLEOTIDE SEQUENCE [LARGE SCALE GENOMIC DNA]</scope>
    <source>
        <strain evidence="2 3">DSM 7029</strain>
    </source>
</reference>
<dbReference type="AlphaFoldDB" id="A0A0G3BLU7"/>
<dbReference type="SUPFAM" id="SSF109604">
    <property type="entry name" value="HD-domain/PDEase-like"/>
    <property type="match status" value="1"/>
</dbReference>
<gene>
    <name evidence="2" type="ORF">AAW51_0844</name>
</gene>
<feature type="domain" description="HDOD" evidence="1">
    <location>
        <begin position="14"/>
        <end position="205"/>
    </location>
</feature>
<evidence type="ECO:0000313" key="2">
    <source>
        <dbReference type="EMBL" id="AKJ27535.1"/>
    </source>
</evidence>
<evidence type="ECO:0000313" key="3">
    <source>
        <dbReference type="Proteomes" id="UP000035352"/>
    </source>
</evidence>
<dbReference type="KEGG" id="pbh:AAW51_0844"/>
<dbReference type="Pfam" id="PF08668">
    <property type="entry name" value="HDOD"/>
    <property type="match status" value="1"/>
</dbReference>
<dbReference type="Gene3D" id="1.10.3210.10">
    <property type="entry name" value="Hypothetical protein af1432"/>
    <property type="match status" value="1"/>
</dbReference>
<dbReference type="PROSITE" id="PS51833">
    <property type="entry name" value="HDOD"/>
    <property type="match status" value="1"/>
</dbReference>
<dbReference type="InterPro" id="IPR052340">
    <property type="entry name" value="RNase_Y/CdgJ"/>
</dbReference>
<protein>
    <recommendedName>
        <fullName evidence="1">HDOD domain-containing protein</fullName>
    </recommendedName>
</protein>
<evidence type="ECO:0000259" key="1">
    <source>
        <dbReference type="PROSITE" id="PS51833"/>
    </source>
</evidence>
<keyword evidence="3" id="KW-1185">Reference proteome</keyword>
<accession>A0A0G3BLU7</accession>
<dbReference type="InterPro" id="IPR013976">
    <property type="entry name" value="HDOD"/>
</dbReference>
<name>A0A0G3BLU7_9BURK</name>
<sequence>MSAAQRYFENLRALPTMPEVARQLLRTFDDENVSVGHLSALIAKDATLSAKVLRLANSARFRPANDVATLADASTVLGLDTLRDLAMSACVAGAFPQAQGLDRARFWRHSLATAGYAKLLGRWLQLDSEVAYLAGLMLRTGQILIALSEPTLVADEEAHVTEAGCRLSLEINRFGCTHSDVTAELARRWRFPPMLVEAFADASDPLAARPFSLLAAVLRLAEVLADALELGTPALAALEAAEPALLDHLHIDRAWLDQKLQGVGDVTGGLGALLAH</sequence>